<accession>A0A2V1IXA8</accession>
<evidence type="ECO:0000256" key="3">
    <source>
        <dbReference type="ARBA" id="ARBA00023315"/>
    </source>
</evidence>
<dbReference type="GO" id="GO:0003841">
    <property type="term" value="F:1-acylglycerol-3-phosphate O-acyltransferase activity"/>
    <property type="evidence" value="ECO:0007669"/>
    <property type="project" value="TreeGrafter"/>
</dbReference>
<name>A0A2V1IXA8_9BACT</name>
<gene>
    <name evidence="5" type="ORF">C5O25_00215</name>
</gene>
<feature type="domain" description="Phospholipid/glycerol acyltransferase" evidence="4">
    <location>
        <begin position="26"/>
        <end position="141"/>
    </location>
</feature>
<keyword evidence="3 5" id="KW-0012">Acyltransferase</keyword>
<dbReference type="Pfam" id="PF01553">
    <property type="entry name" value="Acyltransferase"/>
    <property type="match status" value="1"/>
</dbReference>
<comment type="pathway">
    <text evidence="1">Lipid metabolism.</text>
</comment>
<dbReference type="GO" id="GO:0006654">
    <property type="term" value="P:phosphatidic acid biosynthetic process"/>
    <property type="evidence" value="ECO:0007669"/>
    <property type="project" value="TreeGrafter"/>
</dbReference>
<dbReference type="Proteomes" id="UP000244925">
    <property type="component" value="Unassembled WGS sequence"/>
</dbReference>
<dbReference type="RefSeq" id="WP_107034721.1">
    <property type="nucleotide sequence ID" value="NZ_CAOLHR010000013.1"/>
</dbReference>
<evidence type="ECO:0000313" key="6">
    <source>
        <dbReference type="Proteomes" id="UP000244925"/>
    </source>
</evidence>
<dbReference type="InterPro" id="IPR002123">
    <property type="entry name" value="Plipid/glycerol_acylTrfase"/>
</dbReference>
<dbReference type="AlphaFoldDB" id="A0A2V1IXA8"/>
<dbReference type="SMART" id="SM00563">
    <property type="entry name" value="PlsC"/>
    <property type="match status" value="1"/>
</dbReference>
<keyword evidence="2 5" id="KW-0808">Transferase</keyword>
<evidence type="ECO:0000256" key="1">
    <source>
        <dbReference type="ARBA" id="ARBA00005189"/>
    </source>
</evidence>
<dbReference type="SUPFAM" id="SSF69593">
    <property type="entry name" value="Glycerol-3-phosphate (1)-acyltransferase"/>
    <property type="match status" value="1"/>
</dbReference>
<protein>
    <submittedName>
        <fullName evidence="5">Acyltransferase</fullName>
    </submittedName>
</protein>
<dbReference type="PANTHER" id="PTHR10434">
    <property type="entry name" value="1-ACYL-SN-GLYCEROL-3-PHOSPHATE ACYLTRANSFERASE"/>
    <property type="match status" value="1"/>
</dbReference>
<evidence type="ECO:0000313" key="5">
    <source>
        <dbReference type="EMBL" id="PWB09669.1"/>
    </source>
</evidence>
<evidence type="ECO:0000256" key="2">
    <source>
        <dbReference type="ARBA" id="ARBA00022679"/>
    </source>
</evidence>
<reference evidence="6" key="1">
    <citation type="submission" date="2018-02" db="EMBL/GenBank/DDBJ databases">
        <authorList>
            <person name="Clavel T."/>
            <person name="Strowig T."/>
        </authorList>
    </citation>
    <scope>NUCLEOTIDE SEQUENCE [LARGE SCALE GENOMIC DNA]</scope>
    <source>
        <strain evidence="6">DSM 100764</strain>
    </source>
</reference>
<dbReference type="PANTHER" id="PTHR10434:SF9">
    <property type="entry name" value="PHOSPHOLIPID_GLYCEROL ACYLTRANSFERASE DOMAIN-CONTAINING PROTEIN"/>
    <property type="match status" value="1"/>
</dbReference>
<dbReference type="EMBL" id="PUBV01000001">
    <property type="protein sequence ID" value="PWB09669.1"/>
    <property type="molecule type" value="Genomic_DNA"/>
</dbReference>
<comment type="caution">
    <text evidence="5">The sequence shown here is derived from an EMBL/GenBank/DDBJ whole genome shotgun (WGS) entry which is preliminary data.</text>
</comment>
<sequence length="185" mass="21057">MSLSGLILKLAGWKVDITQPDYPKSIVCVAPHTSNWDFVLCKFAYAAAGRKAGFLMKESWFFFPLGIVLRAIGGIPVPRRNKKEKTSLVSAIVERFNHSHRLTIAITPEGTRSRTAQWHSGFLRIAMEARIPILLGAIDYPTRHMYITDTFHPTGDIEADMREIKRYYSRFTGLYKDKFCTDNDA</sequence>
<dbReference type="GeneID" id="93424183"/>
<keyword evidence="6" id="KW-1185">Reference proteome</keyword>
<evidence type="ECO:0000259" key="4">
    <source>
        <dbReference type="SMART" id="SM00563"/>
    </source>
</evidence>
<organism evidence="5 6">
    <name type="scientific">Paramuribaculum intestinale</name>
    <dbReference type="NCBI Taxonomy" id="2094151"/>
    <lineage>
        <taxon>Bacteria</taxon>
        <taxon>Pseudomonadati</taxon>
        <taxon>Bacteroidota</taxon>
        <taxon>Bacteroidia</taxon>
        <taxon>Bacteroidales</taxon>
        <taxon>Muribaculaceae</taxon>
        <taxon>Paramuribaculum</taxon>
    </lineage>
</organism>
<proteinExistence type="predicted"/>